<comment type="caution">
    <text evidence="1">The sequence shown here is derived from an EMBL/GenBank/DDBJ whole genome shotgun (WGS) entry which is preliminary data.</text>
</comment>
<organism evidence="1">
    <name type="scientific">bioreactor metagenome</name>
    <dbReference type="NCBI Taxonomy" id="1076179"/>
    <lineage>
        <taxon>unclassified sequences</taxon>
        <taxon>metagenomes</taxon>
        <taxon>ecological metagenomes</taxon>
    </lineage>
</organism>
<name>A0A644VQZ7_9ZZZZ</name>
<protein>
    <submittedName>
        <fullName evidence="1">Uncharacterized protein</fullName>
    </submittedName>
</protein>
<reference evidence="1" key="1">
    <citation type="submission" date="2019-08" db="EMBL/GenBank/DDBJ databases">
        <authorList>
            <person name="Kucharzyk K."/>
            <person name="Murdoch R.W."/>
            <person name="Higgins S."/>
            <person name="Loffler F."/>
        </authorList>
    </citation>
    <scope>NUCLEOTIDE SEQUENCE</scope>
</reference>
<evidence type="ECO:0000313" key="1">
    <source>
        <dbReference type="EMBL" id="MPL93844.1"/>
    </source>
</evidence>
<dbReference type="AlphaFoldDB" id="A0A644VQZ7"/>
<sequence>MALYTENLLQLDCGYIGNYITKFDEDKISSSFYLKESNENLNYILDKGILEMKATTITVGGQPVIILLFKFAGNDKFIYGRIYNKSIDSDKEHLQMLMFQSNLPICFMNSENKVTTTILVENDFKNPIKEYILRKRIKYSPSYDFEMNKYKLKDLWMEA</sequence>
<dbReference type="EMBL" id="VSSQ01000405">
    <property type="protein sequence ID" value="MPL93844.1"/>
    <property type="molecule type" value="Genomic_DNA"/>
</dbReference>
<gene>
    <name evidence="1" type="ORF">SDC9_39991</name>
</gene>
<accession>A0A644VQZ7</accession>
<proteinExistence type="predicted"/>